<gene>
    <name evidence="1" type="ORF">SAMN03080598_02513</name>
</gene>
<keyword evidence="2" id="KW-1185">Reference proteome</keyword>
<sequence length="183" mass="20491">MKSTCKVEIVLTLFLIIMKKKILLLSLLAIAFFSCDKENDTPALFFEGTYQLSRSDEAERPYFFKVMTFSMAGEVLIENFVLGVDSDEPCLQSYDEGTYRLVGEAFKLTLSSSFGPDPAAFEITQGCVPKESLVNTLNTGNMERNGRLIFGDSKESFSLAYECKDMLNTNSICLGPQTYEKIN</sequence>
<reference evidence="2" key="1">
    <citation type="submission" date="2016-10" db="EMBL/GenBank/DDBJ databases">
        <authorList>
            <person name="Varghese N."/>
            <person name="Submissions S."/>
        </authorList>
    </citation>
    <scope>NUCLEOTIDE SEQUENCE [LARGE SCALE GENOMIC DNA]</scope>
    <source>
        <strain evidence="2">DSM 17298</strain>
    </source>
</reference>
<evidence type="ECO:0008006" key="3">
    <source>
        <dbReference type="Google" id="ProtNLM"/>
    </source>
</evidence>
<evidence type="ECO:0000313" key="1">
    <source>
        <dbReference type="EMBL" id="SEG10739.1"/>
    </source>
</evidence>
<name>A0A1H5XGA5_9BACT</name>
<dbReference type="EMBL" id="FNVR01000013">
    <property type="protein sequence ID" value="SEG10739.1"/>
    <property type="molecule type" value="Genomic_DNA"/>
</dbReference>
<dbReference type="Proteomes" id="UP000236736">
    <property type="component" value="Unassembled WGS sequence"/>
</dbReference>
<organism evidence="1 2">
    <name type="scientific">Algoriphagus boritolerans DSM 17298 = JCM 18970</name>
    <dbReference type="NCBI Taxonomy" id="1120964"/>
    <lineage>
        <taxon>Bacteria</taxon>
        <taxon>Pseudomonadati</taxon>
        <taxon>Bacteroidota</taxon>
        <taxon>Cytophagia</taxon>
        <taxon>Cytophagales</taxon>
        <taxon>Cyclobacteriaceae</taxon>
        <taxon>Algoriphagus</taxon>
    </lineage>
</organism>
<protein>
    <recommendedName>
        <fullName evidence="3">Lipoprotein</fullName>
    </recommendedName>
</protein>
<dbReference type="STRING" id="1120964.GCA_001313265_07578"/>
<accession>A0A1H5XGA5</accession>
<proteinExistence type="predicted"/>
<evidence type="ECO:0000313" key="2">
    <source>
        <dbReference type="Proteomes" id="UP000236736"/>
    </source>
</evidence>
<dbReference type="PROSITE" id="PS51257">
    <property type="entry name" value="PROKAR_LIPOPROTEIN"/>
    <property type="match status" value="1"/>
</dbReference>
<dbReference type="AlphaFoldDB" id="A0A1H5XGA5"/>